<comment type="similarity">
    <text evidence="1">Belongs to the peptidase S8 family.</text>
</comment>
<evidence type="ECO:0008006" key="7">
    <source>
        <dbReference type="Google" id="ProtNLM"/>
    </source>
</evidence>
<dbReference type="EMBL" id="MU007053">
    <property type="protein sequence ID" value="KAF2428703.1"/>
    <property type="molecule type" value="Genomic_DNA"/>
</dbReference>
<dbReference type="GO" id="GO:0006508">
    <property type="term" value="P:proteolysis"/>
    <property type="evidence" value="ECO:0007669"/>
    <property type="project" value="UniProtKB-KW"/>
</dbReference>
<dbReference type="InterPro" id="IPR036852">
    <property type="entry name" value="Peptidase_S8/S53_dom_sf"/>
</dbReference>
<dbReference type="InterPro" id="IPR015500">
    <property type="entry name" value="Peptidase_S8_subtilisin-rel"/>
</dbReference>
<dbReference type="InterPro" id="IPR050131">
    <property type="entry name" value="Peptidase_S8_subtilisin-like"/>
</dbReference>
<keyword evidence="4" id="KW-0720">Serine protease</keyword>
<evidence type="ECO:0000313" key="6">
    <source>
        <dbReference type="Proteomes" id="UP000800235"/>
    </source>
</evidence>
<evidence type="ECO:0000256" key="4">
    <source>
        <dbReference type="ARBA" id="ARBA00022825"/>
    </source>
</evidence>
<keyword evidence="3" id="KW-0378">Hydrolase</keyword>
<gene>
    <name evidence="5" type="ORF">EJ08DRAFT_316014</name>
</gene>
<evidence type="ECO:0000256" key="2">
    <source>
        <dbReference type="ARBA" id="ARBA00022670"/>
    </source>
</evidence>
<keyword evidence="6" id="KW-1185">Reference proteome</keyword>
<dbReference type="SUPFAM" id="SSF52743">
    <property type="entry name" value="Subtilisin-like"/>
    <property type="match status" value="1"/>
</dbReference>
<keyword evidence="2" id="KW-0645">Protease</keyword>
<protein>
    <recommendedName>
        <fullName evidence="7">Peptidase S8/S53 domain-containing protein</fullName>
    </recommendedName>
</protein>
<sequence>MKERALDWYENSYVYDDTAGEDVDVYIIDSGADLKHPEFTQGADIASSARWLYAGLDPDGTTPEDDSEFTAGSQDSGPGHGTCMLGIVGGHWYGVAKKINPILVRIPRPDLKAPVGARYKRYLDAVLRVIDDVGEGKRAILNMSFFIRRRDVITGQLTFSNPDEPQHRCLGRI</sequence>
<dbReference type="GO" id="GO:0004252">
    <property type="term" value="F:serine-type endopeptidase activity"/>
    <property type="evidence" value="ECO:0007669"/>
    <property type="project" value="InterPro"/>
</dbReference>
<dbReference type="OrthoDB" id="3946771at2759"/>
<name>A0A9P4NNT8_9PEZI</name>
<evidence type="ECO:0000256" key="3">
    <source>
        <dbReference type="ARBA" id="ARBA00022801"/>
    </source>
</evidence>
<dbReference type="PANTHER" id="PTHR43806">
    <property type="entry name" value="PEPTIDASE S8"/>
    <property type="match status" value="1"/>
</dbReference>
<dbReference type="Gene3D" id="3.40.50.200">
    <property type="entry name" value="Peptidase S8/S53 domain"/>
    <property type="match status" value="1"/>
</dbReference>
<comment type="caution">
    <text evidence="5">The sequence shown here is derived from an EMBL/GenBank/DDBJ whole genome shotgun (WGS) entry which is preliminary data.</text>
</comment>
<evidence type="ECO:0000313" key="5">
    <source>
        <dbReference type="EMBL" id="KAF2428703.1"/>
    </source>
</evidence>
<dbReference type="Proteomes" id="UP000800235">
    <property type="component" value="Unassembled WGS sequence"/>
</dbReference>
<dbReference type="AlphaFoldDB" id="A0A9P4NNT8"/>
<evidence type="ECO:0000256" key="1">
    <source>
        <dbReference type="ARBA" id="ARBA00011073"/>
    </source>
</evidence>
<dbReference type="PRINTS" id="PR00723">
    <property type="entry name" value="SUBTILISIN"/>
</dbReference>
<reference evidence="5" key="1">
    <citation type="journal article" date="2020" name="Stud. Mycol.">
        <title>101 Dothideomycetes genomes: a test case for predicting lifestyles and emergence of pathogens.</title>
        <authorList>
            <person name="Haridas S."/>
            <person name="Albert R."/>
            <person name="Binder M."/>
            <person name="Bloem J."/>
            <person name="Labutti K."/>
            <person name="Salamov A."/>
            <person name="Andreopoulos B."/>
            <person name="Baker S."/>
            <person name="Barry K."/>
            <person name="Bills G."/>
            <person name="Bluhm B."/>
            <person name="Cannon C."/>
            <person name="Castanera R."/>
            <person name="Culley D."/>
            <person name="Daum C."/>
            <person name="Ezra D."/>
            <person name="Gonzalez J."/>
            <person name="Henrissat B."/>
            <person name="Kuo A."/>
            <person name="Liang C."/>
            <person name="Lipzen A."/>
            <person name="Lutzoni F."/>
            <person name="Magnuson J."/>
            <person name="Mondo S."/>
            <person name="Nolan M."/>
            <person name="Ohm R."/>
            <person name="Pangilinan J."/>
            <person name="Park H.-J."/>
            <person name="Ramirez L."/>
            <person name="Alfaro M."/>
            <person name="Sun H."/>
            <person name="Tritt A."/>
            <person name="Yoshinaga Y."/>
            <person name="Zwiers L.-H."/>
            <person name="Turgeon B."/>
            <person name="Goodwin S."/>
            <person name="Spatafora J."/>
            <person name="Crous P."/>
            <person name="Grigoriev I."/>
        </authorList>
    </citation>
    <scope>NUCLEOTIDE SEQUENCE</scope>
    <source>
        <strain evidence="5">CBS 130266</strain>
    </source>
</reference>
<proteinExistence type="inferred from homology"/>
<accession>A0A9P4NNT8</accession>
<dbReference type="PANTHER" id="PTHR43806:SF11">
    <property type="entry name" value="CEREVISIN-RELATED"/>
    <property type="match status" value="1"/>
</dbReference>
<organism evidence="5 6">
    <name type="scientific">Tothia fuscella</name>
    <dbReference type="NCBI Taxonomy" id="1048955"/>
    <lineage>
        <taxon>Eukaryota</taxon>
        <taxon>Fungi</taxon>
        <taxon>Dikarya</taxon>
        <taxon>Ascomycota</taxon>
        <taxon>Pezizomycotina</taxon>
        <taxon>Dothideomycetes</taxon>
        <taxon>Pleosporomycetidae</taxon>
        <taxon>Venturiales</taxon>
        <taxon>Cylindrosympodiaceae</taxon>
        <taxon>Tothia</taxon>
    </lineage>
</organism>